<evidence type="ECO:0000256" key="1">
    <source>
        <dbReference type="SAM" id="MobiDB-lite"/>
    </source>
</evidence>
<dbReference type="AlphaFoldDB" id="A0A4Z0NTW3"/>
<dbReference type="Gene3D" id="2.60.120.1360">
    <property type="match status" value="1"/>
</dbReference>
<evidence type="ECO:0000313" key="3">
    <source>
        <dbReference type="EMBL" id="TGE00617.1"/>
    </source>
</evidence>
<name>A0A4Z0NTW3_9HYPH</name>
<dbReference type="Gene3D" id="3.40.50.1110">
    <property type="entry name" value="SGNH hydrolase"/>
    <property type="match status" value="1"/>
</dbReference>
<reference evidence="3 4" key="1">
    <citation type="submission" date="2019-04" db="EMBL/GenBank/DDBJ databases">
        <authorList>
            <person name="Feng G."/>
            <person name="Zhu H."/>
        </authorList>
    </citation>
    <scope>NUCLEOTIDE SEQUENCE [LARGE SCALE GENOMIC DNA]</scope>
    <source>
        <strain evidence="3 4">6HR-1</strain>
    </source>
</reference>
<dbReference type="OrthoDB" id="7985403at2"/>
<evidence type="ECO:0000313" key="4">
    <source>
        <dbReference type="Proteomes" id="UP000297535"/>
    </source>
</evidence>
<dbReference type="InterPro" id="IPR013830">
    <property type="entry name" value="SGNH_hydro"/>
</dbReference>
<gene>
    <name evidence="3" type="ORF">EU555_07655</name>
</gene>
<proteinExistence type="predicted"/>
<dbReference type="PANTHER" id="PTHR30383">
    <property type="entry name" value="THIOESTERASE 1/PROTEASE 1/LYSOPHOSPHOLIPASE L1"/>
    <property type="match status" value="1"/>
</dbReference>
<sequence>MRLPGGRRGRLAAFGAAILLPVTVVALAPGADGETSVPRPAVAAVAPLRIGGAEAPPVRHARRAVSVLQIGDSHTAADQFTGTARRILQERFGAGGIGYLAAGTPHPGIRSTSLSASASAGWRYDSLKRATRPDLFGLSGYVAGTDRAGETLSFASEVPVAYTAIEIDARTGPGMGAVAVEVDGAPVLAASLAAGIAERKTLTVRPPAGSAGFRRLVIRTTEARPVAFLGVGIVRAGAGVTYSSLGVPGATIDWLGRYPEATLADNVRRLAPDIVVLAFGTNEGFDAGLDPAAYERRYAAVLRVIRRAVPGARLVMIGPPQAERAAPACKPDPARPCPADPAAQPPEGADACPWRPPQLDQVRAVQRRLAAAERIPFWDWWGIMPAGCGASRWMSADPPLMAKDRIHFTKAGYRIGGQAFAGFLEPELRALLRGDDAVSHH</sequence>
<dbReference type="RefSeq" id="WP_135414082.1">
    <property type="nucleotide sequence ID" value="NZ_SRLB01000005.1"/>
</dbReference>
<dbReference type="EMBL" id="SRLB01000005">
    <property type="protein sequence ID" value="TGE00617.1"/>
    <property type="molecule type" value="Genomic_DNA"/>
</dbReference>
<protein>
    <submittedName>
        <fullName evidence="3">Lipolytic protein G-D-S-L family</fullName>
    </submittedName>
</protein>
<dbReference type="SUPFAM" id="SSF52266">
    <property type="entry name" value="SGNH hydrolase"/>
    <property type="match status" value="1"/>
</dbReference>
<organism evidence="3 4">
    <name type="scientific">Methylobacterium nonmethylotrophicum</name>
    <dbReference type="NCBI Taxonomy" id="1141884"/>
    <lineage>
        <taxon>Bacteria</taxon>
        <taxon>Pseudomonadati</taxon>
        <taxon>Pseudomonadota</taxon>
        <taxon>Alphaproteobacteria</taxon>
        <taxon>Hyphomicrobiales</taxon>
        <taxon>Methylobacteriaceae</taxon>
        <taxon>Methylobacterium</taxon>
    </lineage>
</organism>
<dbReference type="PANTHER" id="PTHR30383:SF29">
    <property type="entry name" value="SGNH HYDROLASE-TYPE ESTERASE DOMAIN-CONTAINING PROTEIN"/>
    <property type="match status" value="1"/>
</dbReference>
<evidence type="ECO:0000259" key="2">
    <source>
        <dbReference type="Pfam" id="PF13472"/>
    </source>
</evidence>
<feature type="domain" description="SGNH hydrolase-type esterase" evidence="2">
    <location>
        <begin position="235"/>
        <end position="415"/>
    </location>
</feature>
<keyword evidence="4" id="KW-1185">Reference proteome</keyword>
<accession>A0A4Z0NTW3</accession>
<dbReference type="Pfam" id="PF13472">
    <property type="entry name" value="Lipase_GDSL_2"/>
    <property type="match status" value="1"/>
</dbReference>
<dbReference type="GO" id="GO:0016788">
    <property type="term" value="F:hydrolase activity, acting on ester bonds"/>
    <property type="evidence" value="ECO:0007669"/>
    <property type="project" value="UniProtKB-ARBA"/>
</dbReference>
<dbReference type="InterPro" id="IPR051532">
    <property type="entry name" value="Ester_Hydrolysis_Enzymes"/>
</dbReference>
<comment type="caution">
    <text evidence="3">The sequence shown here is derived from an EMBL/GenBank/DDBJ whole genome shotgun (WGS) entry which is preliminary data.</text>
</comment>
<dbReference type="InterPro" id="IPR036514">
    <property type="entry name" value="SGNH_hydro_sf"/>
</dbReference>
<dbReference type="Proteomes" id="UP000297535">
    <property type="component" value="Unassembled WGS sequence"/>
</dbReference>
<feature type="region of interest" description="Disordered" evidence="1">
    <location>
        <begin position="326"/>
        <end position="354"/>
    </location>
</feature>